<name>A0A183TZ76_TOXCA</name>
<keyword evidence="2" id="KW-1185">Reference proteome</keyword>
<accession>A0A183TZ76</accession>
<dbReference type="EMBL" id="UYWY01001207">
    <property type="protein sequence ID" value="VDM26380.1"/>
    <property type="molecule type" value="Genomic_DNA"/>
</dbReference>
<protein>
    <submittedName>
        <fullName evidence="3">Secreted protein</fullName>
    </submittedName>
</protein>
<reference evidence="1 2" key="2">
    <citation type="submission" date="2018-11" db="EMBL/GenBank/DDBJ databases">
        <authorList>
            <consortium name="Pathogen Informatics"/>
        </authorList>
    </citation>
    <scope>NUCLEOTIDE SEQUENCE [LARGE SCALE GENOMIC DNA]</scope>
</reference>
<proteinExistence type="predicted"/>
<dbReference type="AlphaFoldDB" id="A0A183TZ76"/>
<evidence type="ECO:0000313" key="2">
    <source>
        <dbReference type="Proteomes" id="UP000050794"/>
    </source>
</evidence>
<gene>
    <name evidence="1" type="ORF">TCNE_LOCUS1546</name>
</gene>
<reference evidence="3" key="1">
    <citation type="submission" date="2016-06" db="UniProtKB">
        <authorList>
            <consortium name="WormBaseParasite"/>
        </authorList>
    </citation>
    <scope>IDENTIFICATION</scope>
</reference>
<organism evidence="2 3">
    <name type="scientific">Toxocara canis</name>
    <name type="common">Canine roundworm</name>
    <dbReference type="NCBI Taxonomy" id="6265"/>
    <lineage>
        <taxon>Eukaryota</taxon>
        <taxon>Metazoa</taxon>
        <taxon>Ecdysozoa</taxon>
        <taxon>Nematoda</taxon>
        <taxon>Chromadorea</taxon>
        <taxon>Rhabditida</taxon>
        <taxon>Spirurina</taxon>
        <taxon>Ascaridomorpha</taxon>
        <taxon>Ascaridoidea</taxon>
        <taxon>Toxocaridae</taxon>
        <taxon>Toxocara</taxon>
    </lineage>
</organism>
<dbReference type="WBParaSite" id="TCNE_0000154501-mRNA-1">
    <property type="protein sequence ID" value="TCNE_0000154501-mRNA-1"/>
    <property type="gene ID" value="TCNE_0000154501"/>
</dbReference>
<sequence>MLVRASISCFRYATAPSPKSIDRTRTNGRASPVIDTVRSSAEASHVFAVGYEEKPACESGKMKTVSSRYFGVMHSSEKCAVLKRSIMAV</sequence>
<dbReference type="Proteomes" id="UP000050794">
    <property type="component" value="Unassembled WGS sequence"/>
</dbReference>
<evidence type="ECO:0000313" key="1">
    <source>
        <dbReference type="EMBL" id="VDM26380.1"/>
    </source>
</evidence>
<evidence type="ECO:0000313" key="3">
    <source>
        <dbReference type="WBParaSite" id="TCNE_0000154501-mRNA-1"/>
    </source>
</evidence>